<evidence type="ECO:0000256" key="1">
    <source>
        <dbReference type="ARBA" id="ARBA00010996"/>
    </source>
</evidence>
<comment type="similarity">
    <text evidence="1">Belongs to the SCO1/2 family.</text>
</comment>
<protein>
    <submittedName>
        <fullName evidence="6">Electron transporter SenC</fullName>
    </submittedName>
</protein>
<feature type="disulfide bond" description="Redox-active" evidence="3">
    <location>
        <begin position="84"/>
        <end position="88"/>
    </location>
</feature>
<evidence type="ECO:0000256" key="5">
    <source>
        <dbReference type="SAM" id="Phobius"/>
    </source>
</evidence>
<sequence length="244" mass="26905">MTKSTQIYFLILAAIISAAVFFFFGGKPNMEELKKSVAPAASLYPEAKSVSDKLNFIDDASKNTPLSDVADDKWALLYFGYTSCPDVCPIDLSKINQASQLMENSDQLQVVFVSVDPDRDLGNLDNFAKAFNSSFKGLTAKQDELISISKALGVYHEVVQSQKTAQEDHSNHNHSHDDHADDSHKMVANEKPSSSKDAHYDVDHTSSYLLFNPELELVALLTNPHEPAPMAEALDKIIEVLGQD</sequence>
<feature type="binding site" evidence="2">
    <location>
        <position position="84"/>
    </location>
    <ligand>
        <name>Cu cation</name>
        <dbReference type="ChEBI" id="CHEBI:23378"/>
    </ligand>
</feature>
<feature type="transmembrane region" description="Helical" evidence="5">
    <location>
        <begin position="6"/>
        <end position="25"/>
    </location>
</feature>
<evidence type="ECO:0000256" key="4">
    <source>
        <dbReference type="SAM" id="MobiDB-lite"/>
    </source>
</evidence>
<keyword evidence="2" id="KW-0186">Copper</keyword>
<dbReference type="CDD" id="cd02968">
    <property type="entry name" value="SCO"/>
    <property type="match status" value="1"/>
</dbReference>
<dbReference type="RefSeq" id="WP_053820737.1">
    <property type="nucleotide sequence ID" value="NZ_CP006911.1"/>
</dbReference>
<feature type="binding site" evidence="2">
    <location>
        <position position="88"/>
    </location>
    <ligand>
        <name>Cu cation</name>
        <dbReference type="ChEBI" id="CHEBI:23378"/>
    </ligand>
</feature>
<dbReference type="SUPFAM" id="SSF52833">
    <property type="entry name" value="Thioredoxin-like"/>
    <property type="match status" value="1"/>
</dbReference>
<dbReference type="PATRIC" id="fig|1125411.7.peg.1694"/>
<name>A0A0M4LR19_9GAMM</name>
<dbReference type="GO" id="GO:0046872">
    <property type="term" value="F:metal ion binding"/>
    <property type="evidence" value="ECO:0007669"/>
    <property type="project" value="UniProtKB-KW"/>
</dbReference>
<evidence type="ECO:0000256" key="3">
    <source>
        <dbReference type="PIRSR" id="PIRSR603782-2"/>
    </source>
</evidence>
<dbReference type="KEGG" id="tsn:W908_08625"/>
<dbReference type="Proteomes" id="UP000068905">
    <property type="component" value="Chromosome"/>
</dbReference>
<dbReference type="Gene3D" id="3.40.30.10">
    <property type="entry name" value="Glutaredoxin"/>
    <property type="match status" value="1"/>
</dbReference>
<keyword evidence="5" id="KW-0812">Transmembrane</keyword>
<evidence type="ECO:0000256" key="2">
    <source>
        <dbReference type="PIRSR" id="PIRSR603782-1"/>
    </source>
</evidence>
<accession>A0A0M4LR19</accession>
<organism evidence="6 7">
    <name type="scientific">Candidatus Pseudothioglobus singularis PS1</name>
    <dbReference type="NCBI Taxonomy" id="1125411"/>
    <lineage>
        <taxon>Bacteria</taxon>
        <taxon>Pseudomonadati</taxon>
        <taxon>Pseudomonadota</taxon>
        <taxon>Gammaproteobacteria</taxon>
        <taxon>Candidatus Pseudothioglobaceae</taxon>
        <taxon>Candidatus Pseudothioglobus</taxon>
    </lineage>
</organism>
<dbReference type="STRING" id="1125411.W908_08625"/>
<keyword evidence="3" id="KW-1015">Disulfide bond</keyword>
<dbReference type="PANTHER" id="PTHR12151:SF25">
    <property type="entry name" value="LINALOOL DEHYDRATASE_ISOMERASE DOMAIN-CONTAINING PROTEIN"/>
    <property type="match status" value="1"/>
</dbReference>
<keyword evidence="5" id="KW-1133">Transmembrane helix</keyword>
<evidence type="ECO:0000313" key="7">
    <source>
        <dbReference type="Proteomes" id="UP000068905"/>
    </source>
</evidence>
<feature type="region of interest" description="Disordered" evidence="4">
    <location>
        <begin position="161"/>
        <end position="199"/>
    </location>
</feature>
<dbReference type="OrthoDB" id="9790194at2"/>
<dbReference type="InterPro" id="IPR003782">
    <property type="entry name" value="SCO1/SenC"/>
</dbReference>
<feature type="binding site" evidence="2">
    <location>
        <position position="172"/>
    </location>
    <ligand>
        <name>Cu cation</name>
        <dbReference type="ChEBI" id="CHEBI:23378"/>
    </ligand>
</feature>
<reference evidence="6 7" key="1">
    <citation type="journal article" date="2015" name="Genome Announc.">
        <title>Genome Sequence of 'Candidatus Thioglobus singularis' Strain PS1, a Mixotroph from the SUP05 Clade of Marine Gammaproteobacteria.</title>
        <authorList>
            <person name="Marshall K.T."/>
            <person name="Morris R.M."/>
        </authorList>
    </citation>
    <scope>NUCLEOTIDE SEQUENCE [LARGE SCALE GENOMIC DNA]</scope>
    <source>
        <strain evidence="6 7">PS1</strain>
    </source>
</reference>
<proteinExistence type="inferred from homology"/>
<evidence type="ECO:0000313" key="6">
    <source>
        <dbReference type="EMBL" id="ALE02559.1"/>
    </source>
</evidence>
<dbReference type="InterPro" id="IPR036249">
    <property type="entry name" value="Thioredoxin-like_sf"/>
</dbReference>
<keyword evidence="7" id="KW-1185">Reference proteome</keyword>
<keyword evidence="2" id="KW-0479">Metal-binding</keyword>
<dbReference type="AlphaFoldDB" id="A0A0M4LR19"/>
<dbReference type="EMBL" id="CP006911">
    <property type="protein sequence ID" value="ALE02559.1"/>
    <property type="molecule type" value="Genomic_DNA"/>
</dbReference>
<dbReference type="PANTHER" id="PTHR12151">
    <property type="entry name" value="ELECTRON TRANSPORT PROTIN SCO1/SENC FAMILY MEMBER"/>
    <property type="match status" value="1"/>
</dbReference>
<keyword evidence="5" id="KW-0472">Membrane</keyword>
<dbReference type="Pfam" id="PF02630">
    <property type="entry name" value="SCO1-SenC"/>
    <property type="match status" value="1"/>
</dbReference>
<gene>
    <name evidence="6" type="ORF">W908_08625</name>
</gene>
<feature type="compositionally biased region" description="Basic and acidic residues" evidence="4">
    <location>
        <begin position="165"/>
        <end position="199"/>
    </location>
</feature>